<comment type="similarity">
    <text evidence="2">Belongs to the outer membrane factor (OMF) (TC 1.B.17) family.</text>
</comment>
<evidence type="ECO:0000256" key="2">
    <source>
        <dbReference type="ARBA" id="ARBA00007613"/>
    </source>
</evidence>
<dbReference type="InterPro" id="IPR051906">
    <property type="entry name" value="TolC-like"/>
</dbReference>
<accession>A0A7W4JQJ3</accession>
<evidence type="ECO:0000313" key="10">
    <source>
        <dbReference type="Proteomes" id="UP000555756"/>
    </source>
</evidence>
<evidence type="ECO:0000256" key="8">
    <source>
        <dbReference type="SAM" id="Coils"/>
    </source>
</evidence>
<organism evidence="9 10">
    <name type="scientific">Gluconacetobacter azotocaptans</name>
    <dbReference type="NCBI Taxonomy" id="142834"/>
    <lineage>
        <taxon>Bacteria</taxon>
        <taxon>Pseudomonadati</taxon>
        <taxon>Pseudomonadota</taxon>
        <taxon>Alphaproteobacteria</taxon>
        <taxon>Acetobacterales</taxon>
        <taxon>Acetobacteraceae</taxon>
        <taxon>Gluconacetobacter</taxon>
    </lineage>
</organism>
<name>A0A7W4JQJ3_9PROT</name>
<dbReference type="EMBL" id="JABEQF010000002">
    <property type="protein sequence ID" value="MBB2188885.1"/>
    <property type="molecule type" value="Genomic_DNA"/>
</dbReference>
<evidence type="ECO:0000256" key="5">
    <source>
        <dbReference type="ARBA" id="ARBA00022692"/>
    </source>
</evidence>
<proteinExistence type="inferred from homology"/>
<evidence type="ECO:0000256" key="7">
    <source>
        <dbReference type="ARBA" id="ARBA00023237"/>
    </source>
</evidence>
<dbReference type="Proteomes" id="UP000555756">
    <property type="component" value="Unassembled WGS sequence"/>
</dbReference>
<dbReference type="GO" id="GO:0009279">
    <property type="term" value="C:cell outer membrane"/>
    <property type="evidence" value="ECO:0007669"/>
    <property type="project" value="UniProtKB-SubCell"/>
</dbReference>
<dbReference type="Gene3D" id="1.20.1600.10">
    <property type="entry name" value="Outer membrane efflux proteins (OEP)"/>
    <property type="match status" value="1"/>
</dbReference>
<sequence>MRQERIPAWLTPRLVAALGLFALLLWQRVPAQAESLTFHEAVSAAWAIDPGRSALLVNRSSADARADAAKSWFPGGPTVNGQYFDDHALGSNEGYTTYQGGVSVPLWLPGQGSATVRVAQAEAVTVQERLNVEHMAVAVRILDATAAELVAERREAIARSLLGAMQRIESGVRGAVHAGEAAVTDRDAAAADLANARTEVENAREQRITATSLLAELLGRPGLPDIMLYDDRFLGRTRIGTPQLVEDNDPRVRAAHRAVMAAEEGLKLARASFMPNPEVGIGAIHEKQYGSPWDNRVGVNVTIPLPSEARNVPIMADARNKVAAADSEERQARRMVRLELAQVRARVDAAAQALGNARLAAGALNRRANEMERSWRLQETPLVEALRARQSAYAALLTFNQAEVAWHTAIVRAMIATGFVP</sequence>
<dbReference type="AlphaFoldDB" id="A0A7W4JQJ3"/>
<comment type="caution">
    <text evidence="9">The sequence shown here is derived from an EMBL/GenBank/DDBJ whole genome shotgun (WGS) entry which is preliminary data.</text>
</comment>
<keyword evidence="8" id="KW-0175">Coiled coil</keyword>
<dbReference type="InterPro" id="IPR003423">
    <property type="entry name" value="OMP_efflux"/>
</dbReference>
<evidence type="ECO:0000256" key="3">
    <source>
        <dbReference type="ARBA" id="ARBA00022448"/>
    </source>
</evidence>
<dbReference type="PANTHER" id="PTHR30026:SF20">
    <property type="entry name" value="OUTER MEMBRANE PROTEIN TOLC"/>
    <property type="match status" value="1"/>
</dbReference>
<dbReference type="Pfam" id="PF02321">
    <property type="entry name" value="OEP"/>
    <property type="match status" value="2"/>
</dbReference>
<dbReference type="GO" id="GO:1990281">
    <property type="term" value="C:efflux pump complex"/>
    <property type="evidence" value="ECO:0007669"/>
    <property type="project" value="TreeGrafter"/>
</dbReference>
<feature type="coiled-coil region" evidence="8">
    <location>
        <begin position="186"/>
        <end position="213"/>
    </location>
</feature>
<dbReference type="SUPFAM" id="SSF56954">
    <property type="entry name" value="Outer membrane efflux proteins (OEP)"/>
    <property type="match status" value="1"/>
</dbReference>
<keyword evidence="10" id="KW-1185">Reference proteome</keyword>
<keyword evidence="5" id="KW-0812">Transmembrane</keyword>
<dbReference type="GO" id="GO:0015288">
    <property type="term" value="F:porin activity"/>
    <property type="evidence" value="ECO:0007669"/>
    <property type="project" value="TreeGrafter"/>
</dbReference>
<protein>
    <submittedName>
        <fullName evidence="9">TolC family protein</fullName>
    </submittedName>
</protein>
<reference evidence="9 10" key="1">
    <citation type="submission" date="2020-04" db="EMBL/GenBank/DDBJ databases">
        <title>Description of novel Gluconacetobacter.</title>
        <authorList>
            <person name="Sombolestani A."/>
        </authorList>
    </citation>
    <scope>NUCLEOTIDE SEQUENCE [LARGE SCALE GENOMIC DNA]</scope>
    <source>
        <strain evidence="9 10">LMG 21311</strain>
    </source>
</reference>
<keyword evidence="4" id="KW-1134">Transmembrane beta strand</keyword>
<keyword evidence="6" id="KW-0472">Membrane</keyword>
<keyword evidence="7" id="KW-0998">Cell outer membrane</keyword>
<evidence type="ECO:0000256" key="6">
    <source>
        <dbReference type="ARBA" id="ARBA00023136"/>
    </source>
</evidence>
<keyword evidence="3" id="KW-0813">Transport</keyword>
<gene>
    <name evidence="9" type="ORF">HLH34_02765</name>
</gene>
<evidence type="ECO:0000313" key="9">
    <source>
        <dbReference type="EMBL" id="MBB2188885.1"/>
    </source>
</evidence>
<dbReference type="RefSeq" id="WP_183118080.1">
    <property type="nucleotide sequence ID" value="NZ_JABEQF010000002.1"/>
</dbReference>
<dbReference type="PANTHER" id="PTHR30026">
    <property type="entry name" value="OUTER MEMBRANE PROTEIN TOLC"/>
    <property type="match status" value="1"/>
</dbReference>
<dbReference type="GO" id="GO:0015562">
    <property type="term" value="F:efflux transmembrane transporter activity"/>
    <property type="evidence" value="ECO:0007669"/>
    <property type="project" value="InterPro"/>
</dbReference>
<comment type="subcellular location">
    <subcellularLocation>
        <location evidence="1">Cell outer membrane</location>
    </subcellularLocation>
</comment>
<evidence type="ECO:0000256" key="1">
    <source>
        <dbReference type="ARBA" id="ARBA00004442"/>
    </source>
</evidence>
<evidence type="ECO:0000256" key="4">
    <source>
        <dbReference type="ARBA" id="ARBA00022452"/>
    </source>
</evidence>